<feature type="site" description="Raises pKa of active site His" evidence="6">
    <location>
        <position position="140"/>
    </location>
</feature>
<reference evidence="8 9" key="1">
    <citation type="submission" date="2017-04" db="EMBL/GenBank/DDBJ databases">
        <authorList>
            <person name="Afonso C.L."/>
            <person name="Miller P.J."/>
            <person name="Scott M.A."/>
            <person name="Spackman E."/>
            <person name="Goraichik I."/>
            <person name="Dimitrov K.M."/>
            <person name="Suarez D.L."/>
            <person name="Swayne D.E."/>
        </authorList>
    </citation>
    <scope>NUCLEOTIDE SEQUENCE [LARGE SCALE GENOMIC DNA]</scope>
    <source>
        <strain evidence="8 9">DSM 11270</strain>
    </source>
</reference>
<organism evidence="8 9">
    <name type="scientific">Desulfonispora thiosulfatigenes DSM 11270</name>
    <dbReference type="NCBI Taxonomy" id="656914"/>
    <lineage>
        <taxon>Bacteria</taxon>
        <taxon>Bacillati</taxon>
        <taxon>Bacillota</taxon>
        <taxon>Clostridia</taxon>
        <taxon>Eubacteriales</taxon>
        <taxon>Peptococcaceae</taxon>
        <taxon>Desulfonispora</taxon>
    </lineage>
</organism>
<evidence type="ECO:0000256" key="1">
    <source>
        <dbReference type="ARBA" id="ARBA00005054"/>
    </source>
</evidence>
<comment type="function">
    <text evidence="6">Catalyzes the transfer of a formyl group from 10-formyltetrahydrofolate to 5-phospho-ribosyl-glycinamide (GAR), producing 5-phospho-ribosyl-N-formylglycinamide (FGAR) and tetrahydrofolate.</text>
</comment>
<comment type="similarity">
    <text evidence="4 6">Belongs to the GART family.</text>
</comment>
<name>A0A1W1VE96_DESTI</name>
<dbReference type="STRING" id="656914.SAMN00017405_2215"/>
<accession>A0A1W1VE96</accession>
<evidence type="ECO:0000256" key="6">
    <source>
        <dbReference type="HAMAP-Rule" id="MF_01930"/>
    </source>
</evidence>
<dbReference type="PANTHER" id="PTHR43369:SF2">
    <property type="entry name" value="PHOSPHORIBOSYLGLYCINAMIDE FORMYLTRANSFERASE"/>
    <property type="match status" value="1"/>
</dbReference>
<dbReference type="SUPFAM" id="SSF53328">
    <property type="entry name" value="Formyltransferase"/>
    <property type="match status" value="1"/>
</dbReference>
<dbReference type="UniPathway" id="UPA00074">
    <property type="reaction ID" value="UER00126"/>
</dbReference>
<dbReference type="OrthoDB" id="9806170at2"/>
<proteinExistence type="inferred from homology"/>
<keyword evidence="9" id="KW-1185">Reference proteome</keyword>
<dbReference type="GO" id="GO:0004644">
    <property type="term" value="F:phosphoribosylglycinamide formyltransferase activity"/>
    <property type="evidence" value="ECO:0007669"/>
    <property type="project" value="UniProtKB-UniRule"/>
</dbReference>
<dbReference type="NCBIfam" id="TIGR00639">
    <property type="entry name" value="PurN"/>
    <property type="match status" value="1"/>
</dbReference>
<feature type="binding site" evidence="6">
    <location>
        <position position="60"/>
    </location>
    <ligand>
        <name>(6R)-10-formyltetrahydrofolate</name>
        <dbReference type="ChEBI" id="CHEBI:195366"/>
    </ligand>
</feature>
<dbReference type="AlphaFoldDB" id="A0A1W1VE96"/>
<dbReference type="PROSITE" id="PS00373">
    <property type="entry name" value="GART"/>
    <property type="match status" value="1"/>
</dbReference>
<protein>
    <recommendedName>
        <fullName evidence="6">Phosphoribosylglycinamide formyltransferase</fullName>
        <ecNumber evidence="6">2.1.2.2</ecNumber>
    </recommendedName>
    <alternativeName>
        <fullName evidence="6">5'-phosphoribosylglycinamide transformylase</fullName>
    </alternativeName>
    <alternativeName>
        <fullName evidence="6">GAR transformylase</fullName>
        <shortName evidence="6">GART</shortName>
    </alternativeName>
</protein>
<dbReference type="CDD" id="cd08645">
    <property type="entry name" value="FMT_core_GART"/>
    <property type="match status" value="1"/>
</dbReference>
<dbReference type="InterPro" id="IPR036477">
    <property type="entry name" value="Formyl_transf_N_sf"/>
</dbReference>
<evidence type="ECO:0000313" key="9">
    <source>
        <dbReference type="Proteomes" id="UP000192731"/>
    </source>
</evidence>
<evidence type="ECO:0000256" key="5">
    <source>
        <dbReference type="ARBA" id="ARBA00047664"/>
    </source>
</evidence>
<dbReference type="Proteomes" id="UP000192731">
    <property type="component" value="Unassembled WGS sequence"/>
</dbReference>
<gene>
    <name evidence="6" type="primary">purN</name>
    <name evidence="8" type="ORF">SAMN00017405_2215</name>
</gene>
<dbReference type="GO" id="GO:0006189">
    <property type="term" value="P:'de novo' IMP biosynthetic process"/>
    <property type="evidence" value="ECO:0007669"/>
    <property type="project" value="UniProtKB-UniRule"/>
</dbReference>
<dbReference type="PANTHER" id="PTHR43369">
    <property type="entry name" value="PHOSPHORIBOSYLGLYCINAMIDE FORMYLTRANSFERASE"/>
    <property type="match status" value="1"/>
</dbReference>
<sequence length="196" mass="22041">MSHKLAVFASGRGSNLQSIIDQGFNIGVIISDKKQAKALEKAKEKKIPSLFIDPKAFSSKTEYEKELLKVVNEHNCNLICLAGFMRILSPYFIRNAQMKILNIHPSLLPSFPGLHAHQQALDYGVKFSGCTVHFVDEGMDSGPIIMQAVVPVSDEDTEETLVNKILKEEHRIYPEAIRLVVEEKIKVQNRKVIINE</sequence>
<feature type="binding site" evidence="6">
    <location>
        <begin position="85"/>
        <end position="88"/>
    </location>
    <ligand>
        <name>(6R)-10-formyltetrahydrofolate</name>
        <dbReference type="ChEBI" id="CHEBI:195366"/>
    </ligand>
</feature>
<comment type="catalytic activity">
    <reaction evidence="5 6">
        <text>N(1)-(5-phospho-beta-D-ribosyl)glycinamide + (6R)-10-formyltetrahydrofolate = N(2)-formyl-N(1)-(5-phospho-beta-D-ribosyl)glycinamide + (6S)-5,6,7,8-tetrahydrofolate + H(+)</text>
        <dbReference type="Rhea" id="RHEA:15053"/>
        <dbReference type="ChEBI" id="CHEBI:15378"/>
        <dbReference type="ChEBI" id="CHEBI:57453"/>
        <dbReference type="ChEBI" id="CHEBI:143788"/>
        <dbReference type="ChEBI" id="CHEBI:147286"/>
        <dbReference type="ChEBI" id="CHEBI:195366"/>
        <dbReference type="EC" id="2.1.2.2"/>
    </reaction>
</comment>
<dbReference type="InterPro" id="IPR004607">
    <property type="entry name" value="GART"/>
</dbReference>
<keyword evidence="3 6" id="KW-0658">Purine biosynthesis</keyword>
<comment type="pathway">
    <text evidence="1 6">Purine metabolism; IMP biosynthesis via de novo pathway; N(2)-formyl-N(1)-(5-phospho-D-ribosyl)glycinamide from N(1)-(5-phospho-D-ribosyl)glycinamide (10-formyl THF route): step 1/1.</text>
</comment>
<keyword evidence="2 6" id="KW-0808">Transferase</keyword>
<dbReference type="GO" id="GO:0005737">
    <property type="term" value="C:cytoplasm"/>
    <property type="evidence" value="ECO:0007669"/>
    <property type="project" value="TreeGrafter"/>
</dbReference>
<dbReference type="InterPro" id="IPR002376">
    <property type="entry name" value="Formyl_transf_N"/>
</dbReference>
<dbReference type="RefSeq" id="WP_084053390.1">
    <property type="nucleotide sequence ID" value="NZ_FWWT01000019.1"/>
</dbReference>
<feature type="domain" description="Formyl transferase N-terminal" evidence="7">
    <location>
        <begin position="4"/>
        <end position="177"/>
    </location>
</feature>
<evidence type="ECO:0000256" key="2">
    <source>
        <dbReference type="ARBA" id="ARBA00022679"/>
    </source>
</evidence>
<dbReference type="HAMAP" id="MF_01930">
    <property type="entry name" value="PurN"/>
    <property type="match status" value="1"/>
</dbReference>
<dbReference type="InterPro" id="IPR001555">
    <property type="entry name" value="GART_AS"/>
</dbReference>
<dbReference type="EC" id="2.1.2.2" evidence="6"/>
<dbReference type="Gene3D" id="3.40.50.170">
    <property type="entry name" value="Formyl transferase, N-terminal domain"/>
    <property type="match status" value="1"/>
</dbReference>
<evidence type="ECO:0000256" key="4">
    <source>
        <dbReference type="ARBA" id="ARBA00038440"/>
    </source>
</evidence>
<dbReference type="Pfam" id="PF00551">
    <property type="entry name" value="Formyl_trans_N"/>
    <property type="match status" value="1"/>
</dbReference>
<feature type="binding site" evidence="6">
    <location>
        <position position="102"/>
    </location>
    <ligand>
        <name>(6R)-10-formyltetrahydrofolate</name>
        <dbReference type="ChEBI" id="CHEBI:195366"/>
    </ligand>
</feature>
<evidence type="ECO:0000259" key="7">
    <source>
        <dbReference type="Pfam" id="PF00551"/>
    </source>
</evidence>
<evidence type="ECO:0000256" key="3">
    <source>
        <dbReference type="ARBA" id="ARBA00022755"/>
    </source>
</evidence>
<evidence type="ECO:0000313" key="8">
    <source>
        <dbReference type="EMBL" id="SMB91636.1"/>
    </source>
</evidence>
<feature type="binding site" evidence="6">
    <location>
        <begin position="13"/>
        <end position="15"/>
    </location>
    <ligand>
        <name>N(1)-(5-phospho-beta-D-ribosyl)glycinamide</name>
        <dbReference type="ChEBI" id="CHEBI:143788"/>
    </ligand>
</feature>
<dbReference type="EMBL" id="FWWT01000019">
    <property type="protein sequence ID" value="SMB91636.1"/>
    <property type="molecule type" value="Genomic_DNA"/>
</dbReference>
<dbReference type="FunFam" id="3.40.50.170:FF:000007">
    <property type="entry name" value="Phosphoribosylglycinamide formyltransferase"/>
    <property type="match status" value="1"/>
</dbReference>
<feature type="active site" description="Proton donor" evidence="6">
    <location>
        <position position="104"/>
    </location>
</feature>